<evidence type="ECO:0000313" key="1">
    <source>
        <dbReference type="EMBL" id="KAG7173101.1"/>
    </source>
</evidence>
<dbReference type="AlphaFoldDB" id="A0A8J5T791"/>
<accession>A0A8J5T791</accession>
<evidence type="ECO:0000313" key="2">
    <source>
        <dbReference type="Proteomes" id="UP000747542"/>
    </source>
</evidence>
<gene>
    <name evidence="1" type="ORF">Hamer_G008627</name>
</gene>
<keyword evidence="2" id="KW-1185">Reference proteome</keyword>
<sequence length="478" mass="51236">MVVVEEEEEVRVMEVVVAVEEEEVEEVRVMVVVSGGGGKGGGGGGMGYGGGGGGGMGYGGGGGDMGYGGGGGGKGGGGGGGGGKGGFPNLFSKGNLDNIKGQLEDLFDKGALRGLKGKFTKGLGDLENLFNKGALGNLKGQFNKGEMTGMINKGIKQVNYKLQNLMDPMQANVESSFASSVDFMKMFYLNVLPSDYYDKILTVLAIIAFLAFVHVRISLMVSSLASSPSVSIGLFKRTSELLKTLRENEHFQKVYELATQVHDSIESWTGAQYDLSSIRFGVGEFKEDSVPLDSIFSKKTLYVPDNDTSHTSAINTTRGSSSDTFWIPITDTSYTSSANTSRLSDSFTYWISPSKAPPLSAPPQGVPNATRTLLKEVEELSRLGASLVDLTLENVGHYWRPSGAPCLQRPLCRLNTYSEGRGAFSAFLFPFVSTGVSWMARTPEDTFTLLDTFRPLWLAGDTTHKDTCQRIHTCSPHT</sequence>
<dbReference type="Proteomes" id="UP000747542">
    <property type="component" value="Unassembled WGS sequence"/>
</dbReference>
<proteinExistence type="predicted"/>
<name>A0A8J5T791_HOMAM</name>
<organism evidence="1 2">
    <name type="scientific">Homarus americanus</name>
    <name type="common">American lobster</name>
    <dbReference type="NCBI Taxonomy" id="6706"/>
    <lineage>
        <taxon>Eukaryota</taxon>
        <taxon>Metazoa</taxon>
        <taxon>Ecdysozoa</taxon>
        <taxon>Arthropoda</taxon>
        <taxon>Crustacea</taxon>
        <taxon>Multicrustacea</taxon>
        <taxon>Malacostraca</taxon>
        <taxon>Eumalacostraca</taxon>
        <taxon>Eucarida</taxon>
        <taxon>Decapoda</taxon>
        <taxon>Pleocyemata</taxon>
        <taxon>Astacidea</taxon>
        <taxon>Nephropoidea</taxon>
        <taxon>Nephropidae</taxon>
        <taxon>Homarus</taxon>
    </lineage>
</organism>
<comment type="caution">
    <text evidence="1">The sequence shown here is derived from an EMBL/GenBank/DDBJ whole genome shotgun (WGS) entry which is preliminary data.</text>
</comment>
<reference evidence="1" key="1">
    <citation type="journal article" date="2021" name="Sci. Adv.">
        <title>The American lobster genome reveals insights on longevity, neural, and immune adaptations.</title>
        <authorList>
            <person name="Polinski J.M."/>
            <person name="Zimin A.V."/>
            <person name="Clark K.F."/>
            <person name="Kohn A.B."/>
            <person name="Sadowski N."/>
            <person name="Timp W."/>
            <person name="Ptitsyn A."/>
            <person name="Khanna P."/>
            <person name="Romanova D.Y."/>
            <person name="Williams P."/>
            <person name="Greenwood S.J."/>
            <person name="Moroz L.L."/>
            <person name="Walt D.R."/>
            <person name="Bodnar A.G."/>
        </authorList>
    </citation>
    <scope>NUCLEOTIDE SEQUENCE</scope>
    <source>
        <strain evidence="1">GMGI-L3</strain>
    </source>
</reference>
<dbReference type="EMBL" id="JAHLQT010010178">
    <property type="protein sequence ID" value="KAG7173101.1"/>
    <property type="molecule type" value="Genomic_DNA"/>
</dbReference>
<protein>
    <submittedName>
        <fullName evidence="1">Uncharacterized protein</fullName>
    </submittedName>
</protein>